<gene>
    <name evidence="5" type="ORF">A6J80_20665</name>
</gene>
<accession>A0A1V0GYE6</accession>
<evidence type="ECO:0000313" key="6">
    <source>
        <dbReference type="Proteomes" id="UP000191257"/>
    </source>
</evidence>
<keyword evidence="3" id="KW-0560">Oxidoreductase</keyword>
<dbReference type="SUPFAM" id="SSF51905">
    <property type="entry name" value="FAD/NAD(P)-binding domain"/>
    <property type="match status" value="1"/>
</dbReference>
<feature type="domain" description="FAD/NAD(P)-binding" evidence="4">
    <location>
        <begin position="11"/>
        <end position="288"/>
    </location>
</feature>
<dbReference type="EMBL" id="CP020443">
    <property type="protein sequence ID" value="ARC38719.2"/>
    <property type="molecule type" value="Genomic_DNA"/>
</dbReference>
<dbReference type="PRINTS" id="PR00368">
    <property type="entry name" value="FADPNR"/>
</dbReference>
<dbReference type="Gene3D" id="3.50.50.60">
    <property type="entry name" value="FAD/NAD(P)-binding domain"/>
    <property type="match status" value="2"/>
</dbReference>
<evidence type="ECO:0000256" key="1">
    <source>
        <dbReference type="ARBA" id="ARBA00018719"/>
    </source>
</evidence>
<evidence type="ECO:0000256" key="2">
    <source>
        <dbReference type="ARBA" id="ARBA00022630"/>
    </source>
</evidence>
<dbReference type="AlphaFoldDB" id="A0A1V0GYE6"/>
<sequence length="311" mass="33240">MDDPRRKGDIDCIVVGGGPAGLTAAIYLARFRRRVILVDGGESRAGLIPRSHNHPGYPDGIGGRELLDRMRQQLRNYGVTCLPDKATDIARLQDGRLAVQAGRTLVADHVILATGSRDRLPPIRDALRHIREGLVRQCPVCDAYELTGKPVAVIGDGDCAAGEALFLRHYTSDITVLTLGQDLQVSVGVRSKLDRAGVRIVTEKAAGWDFGGDRVDVRLEGGQRRFAAVYSGLGSDPQNTLARKLGAKLAADGRILTDAHQETSAEGVFAAGDVVTGLNQIAVAMAQGEIAATRIHSRLRLAEGRCVADSL</sequence>
<dbReference type="PANTHER" id="PTHR48105">
    <property type="entry name" value="THIOREDOXIN REDUCTASE 1-RELATED-RELATED"/>
    <property type="match status" value="1"/>
</dbReference>
<dbReference type="GO" id="GO:0016491">
    <property type="term" value="F:oxidoreductase activity"/>
    <property type="evidence" value="ECO:0007669"/>
    <property type="project" value="UniProtKB-KW"/>
</dbReference>
<dbReference type="PRINTS" id="PR00469">
    <property type="entry name" value="PNDRDTASEII"/>
</dbReference>
<keyword evidence="6" id="KW-1185">Reference proteome</keyword>
<dbReference type="KEGG" id="pye:A6J80_20665"/>
<name>A0A1V0GYE6_9RHOB</name>
<evidence type="ECO:0000259" key="4">
    <source>
        <dbReference type="Pfam" id="PF07992"/>
    </source>
</evidence>
<dbReference type="eggNOG" id="COG0492">
    <property type="taxonomic scope" value="Bacteria"/>
</dbReference>
<reference evidence="5" key="1">
    <citation type="submission" date="2017-12" db="EMBL/GenBank/DDBJ databases">
        <title>FDA dAtabase for Regulatory Grade micrObial Sequences (FDA-ARGOS): Supporting development and validation of Infectious Disease Dx tests.</title>
        <authorList>
            <person name="Campos J."/>
            <person name="Goldberg B."/>
            <person name="Tallon L."/>
            <person name="Sadzewicz L."/>
            <person name="Sengamalay N."/>
            <person name="Ott S."/>
            <person name="Godinez A."/>
            <person name="Nagaraj S."/>
            <person name="Vyas G."/>
            <person name="Aluvathingal J."/>
            <person name="Nadendla S."/>
            <person name="Geyer C."/>
            <person name="Nandy P."/>
            <person name="Hobson J."/>
            <person name="Sichtig H."/>
        </authorList>
    </citation>
    <scope>NUCLEOTIDE SEQUENCE</scope>
    <source>
        <strain evidence="5">FDAARGOS_252</strain>
        <plasmid evidence="5">unnamed3</plasmid>
    </source>
</reference>
<dbReference type="Pfam" id="PF07992">
    <property type="entry name" value="Pyr_redox_2"/>
    <property type="match status" value="1"/>
</dbReference>
<geneLocation type="plasmid" evidence="5 6">
    <name>unnamed3</name>
</geneLocation>
<keyword evidence="2" id="KW-0285">Flavoprotein</keyword>
<organism evidence="5 6">
    <name type="scientific">Paracoccus yeei</name>
    <dbReference type="NCBI Taxonomy" id="147645"/>
    <lineage>
        <taxon>Bacteria</taxon>
        <taxon>Pseudomonadati</taxon>
        <taxon>Pseudomonadota</taxon>
        <taxon>Alphaproteobacteria</taxon>
        <taxon>Rhodobacterales</taxon>
        <taxon>Paracoccaceae</taxon>
        <taxon>Paracoccus</taxon>
    </lineage>
</organism>
<keyword evidence="5" id="KW-0614">Plasmid</keyword>
<dbReference type="Proteomes" id="UP000191257">
    <property type="component" value="Plasmid unnamed3"/>
</dbReference>
<evidence type="ECO:0000313" key="5">
    <source>
        <dbReference type="EMBL" id="ARC38719.2"/>
    </source>
</evidence>
<dbReference type="RefSeq" id="WP_105291654.1">
    <property type="nucleotide sequence ID" value="NZ_CAWMZI010000004.1"/>
</dbReference>
<dbReference type="InterPro" id="IPR036188">
    <property type="entry name" value="FAD/NAD-bd_sf"/>
</dbReference>
<proteinExistence type="predicted"/>
<dbReference type="InterPro" id="IPR023753">
    <property type="entry name" value="FAD/NAD-binding_dom"/>
</dbReference>
<evidence type="ECO:0000256" key="3">
    <source>
        <dbReference type="ARBA" id="ARBA00023002"/>
    </source>
</evidence>
<protein>
    <recommendedName>
        <fullName evidence="1">Thioredoxin reductase</fullName>
    </recommendedName>
</protein>
<dbReference type="InterPro" id="IPR050097">
    <property type="entry name" value="Ferredoxin-NADP_redctase_2"/>
</dbReference>